<sequence>MKDAETVKPAGAAKSVAKSVAKSAAGTRSRARAESWQAEKSQMTRDAILEATVQCLVEIGYAQTTTEKIARQAGLSRGAMTHHFKSRAMVFNAAAKYIIEKRAEEYERLIGGIVVAPGTLPTEKHMRETMTVCHQYYASPTFVALHELLRGARTDKGLKRAMTALEKSLDQKISDAMLRRFPYLAAVEETREMLMDLIMSSMQGVAVDMAPHLKKGKRLERLLDLLAAIAMREFSAAYAASDTASLTLA</sequence>
<keyword evidence="1" id="KW-0805">Transcription regulation</keyword>
<dbReference type="GO" id="GO:0000976">
    <property type="term" value="F:transcription cis-regulatory region binding"/>
    <property type="evidence" value="ECO:0007669"/>
    <property type="project" value="TreeGrafter"/>
</dbReference>
<comment type="caution">
    <text evidence="7">The sequence shown here is derived from an EMBL/GenBank/DDBJ whole genome shotgun (WGS) entry which is preliminary data.</text>
</comment>
<evidence type="ECO:0000259" key="6">
    <source>
        <dbReference type="PROSITE" id="PS50977"/>
    </source>
</evidence>
<dbReference type="PANTHER" id="PTHR30055">
    <property type="entry name" value="HTH-TYPE TRANSCRIPTIONAL REGULATOR RUTR"/>
    <property type="match status" value="1"/>
</dbReference>
<feature type="DNA-binding region" description="H-T-H motif" evidence="4">
    <location>
        <begin position="65"/>
        <end position="84"/>
    </location>
</feature>
<proteinExistence type="predicted"/>
<dbReference type="EMBL" id="WKJJ01000004">
    <property type="protein sequence ID" value="MRV71631.1"/>
    <property type="molecule type" value="Genomic_DNA"/>
</dbReference>
<reference evidence="7 8" key="1">
    <citation type="submission" date="2019-11" db="EMBL/GenBank/DDBJ databases">
        <title>Novel species isolated from a subtropical stream in China.</title>
        <authorList>
            <person name="Lu H."/>
        </authorList>
    </citation>
    <scope>NUCLEOTIDE SEQUENCE [LARGE SCALE GENOMIC DNA]</scope>
    <source>
        <strain evidence="7 8">FT92W</strain>
    </source>
</reference>
<dbReference type="PANTHER" id="PTHR30055:SF234">
    <property type="entry name" value="HTH-TYPE TRANSCRIPTIONAL REGULATOR BETI"/>
    <property type="match status" value="1"/>
</dbReference>
<keyword evidence="3" id="KW-0804">Transcription</keyword>
<dbReference type="PROSITE" id="PS50977">
    <property type="entry name" value="HTH_TETR_2"/>
    <property type="match status" value="1"/>
</dbReference>
<dbReference type="PRINTS" id="PR00455">
    <property type="entry name" value="HTHTETR"/>
</dbReference>
<evidence type="ECO:0000313" key="8">
    <source>
        <dbReference type="Proteomes" id="UP000446768"/>
    </source>
</evidence>
<dbReference type="GO" id="GO:0003700">
    <property type="term" value="F:DNA-binding transcription factor activity"/>
    <property type="evidence" value="ECO:0007669"/>
    <property type="project" value="TreeGrafter"/>
</dbReference>
<feature type="domain" description="HTH tetR-type" evidence="6">
    <location>
        <begin position="42"/>
        <end position="102"/>
    </location>
</feature>
<name>A0A7X2IKD6_9BURK</name>
<feature type="compositionally biased region" description="Low complexity" evidence="5">
    <location>
        <begin position="10"/>
        <end position="26"/>
    </location>
</feature>
<evidence type="ECO:0000256" key="2">
    <source>
        <dbReference type="ARBA" id="ARBA00023125"/>
    </source>
</evidence>
<evidence type="ECO:0000256" key="1">
    <source>
        <dbReference type="ARBA" id="ARBA00023015"/>
    </source>
</evidence>
<evidence type="ECO:0000256" key="3">
    <source>
        <dbReference type="ARBA" id="ARBA00023163"/>
    </source>
</evidence>
<accession>A0A7X2IKD6</accession>
<evidence type="ECO:0000256" key="4">
    <source>
        <dbReference type="PROSITE-ProRule" id="PRU00335"/>
    </source>
</evidence>
<protein>
    <submittedName>
        <fullName evidence="7">TetR family transcriptional regulator</fullName>
    </submittedName>
</protein>
<gene>
    <name evidence="7" type="ORF">GJ700_07820</name>
</gene>
<evidence type="ECO:0000313" key="7">
    <source>
        <dbReference type="EMBL" id="MRV71631.1"/>
    </source>
</evidence>
<dbReference type="InterPro" id="IPR050109">
    <property type="entry name" value="HTH-type_TetR-like_transc_reg"/>
</dbReference>
<dbReference type="AlphaFoldDB" id="A0A7X2IKD6"/>
<feature type="region of interest" description="Disordered" evidence="5">
    <location>
        <begin position="1"/>
        <end position="39"/>
    </location>
</feature>
<dbReference type="SUPFAM" id="SSF46689">
    <property type="entry name" value="Homeodomain-like"/>
    <property type="match status" value="1"/>
</dbReference>
<keyword evidence="2 4" id="KW-0238">DNA-binding</keyword>
<dbReference type="InterPro" id="IPR009057">
    <property type="entry name" value="Homeodomain-like_sf"/>
</dbReference>
<keyword evidence="8" id="KW-1185">Reference proteome</keyword>
<organism evidence="7 8">
    <name type="scientific">Pseudoduganella rivuli</name>
    <dbReference type="NCBI Taxonomy" id="2666085"/>
    <lineage>
        <taxon>Bacteria</taxon>
        <taxon>Pseudomonadati</taxon>
        <taxon>Pseudomonadota</taxon>
        <taxon>Betaproteobacteria</taxon>
        <taxon>Burkholderiales</taxon>
        <taxon>Oxalobacteraceae</taxon>
        <taxon>Telluria group</taxon>
        <taxon>Pseudoduganella</taxon>
    </lineage>
</organism>
<dbReference type="Gene3D" id="1.10.357.10">
    <property type="entry name" value="Tetracycline Repressor, domain 2"/>
    <property type="match status" value="1"/>
</dbReference>
<dbReference type="Pfam" id="PF00440">
    <property type="entry name" value="TetR_N"/>
    <property type="match status" value="1"/>
</dbReference>
<dbReference type="Proteomes" id="UP000446768">
    <property type="component" value="Unassembled WGS sequence"/>
</dbReference>
<evidence type="ECO:0000256" key="5">
    <source>
        <dbReference type="SAM" id="MobiDB-lite"/>
    </source>
</evidence>
<dbReference type="InterPro" id="IPR001647">
    <property type="entry name" value="HTH_TetR"/>
</dbReference>